<dbReference type="AlphaFoldDB" id="A0A6N8JLL8"/>
<dbReference type="RefSeq" id="WP_157303934.1">
    <property type="nucleotide sequence ID" value="NZ_BAAAZB010000033.1"/>
</dbReference>
<comment type="caution">
    <text evidence="1">The sequence shown here is derived from an EMBL/GenBank/DDBJ whole genome shotgun (WGS) entry which is preliminary data.</text>
</comment>
<evidence type="ECO:0000313" key="1">
    <source>
        <dbReference type="EMBL" id="MVT45148.1"/>
    </source>
</evidence>
<gene>
    <name evidence="1" type="ORF">GO495_31460</name>
</gene>
<accession>A0A6N8JLL8</accession>
<reference evidence="1 2" key="1">
    <citation type="submission" date="2019-12" db="EMBL/GenBank/DDBJ databases">
        <title>The draft genomic sequence of strain Chitinophaga oryziterrae JCM 16595.</title>
        <authorList>
            <person name="Zhang X."/>
        </authorList>
    </citation>
    <scope>NUCLEOTIDE SEQUENCE [LARGE SCALE GENOMIC DNA]</scope>
    <source>
        <strain evidence="1 2">JCM 16595</strain>
    </source>
</reference>
<protein>
    <submittedName>
        <fullName evidence="1">Uncharacterized protein</fullName>
    </submittedName>
</protein>
<evidence type="ECO:0000313" key="2">
    <source>
        <dbReference type="Proteomes" id="UP000468388"/>
    </source>
</evidence>
<dbReference type="Proteomes" id="UP000468388">
    <property type="component" value="Unassembled WGS sequence"/>
</dbReference>
<name>A0A6N8JLL8_9BACT</name>
<dbReference type="EMBL" id="WRXO01000017">
    <property type="protein sequence ID" value="MVT45148.1"/>
    <property type="molecule type" value="Genomic_DNA"/>
</dbReference>
<keyword evidence="2" id="KW-1185">Reference proteome</keyword>
<sequence length="129" mass="14460">MIDASILPFLIEKFDKLIIKYNLALDAYKNGGGATLSNKNVKIHVIIYSWRDEGGVSIVIDIIKPDKKYYFSDLLAEIGVDTEIEYNNLEEQGLLNYENDEKKIIAGAAIILEKYCSRILTGELDLATG</sequence>
<proteinExistence type="predicted"/>
<organism evidence="1 2">
    <name type="scientific">Chitinophaga oryziterrae</name>
    <dbReference type="NCBI Taxonomy" id="1031224"/>
    <lineage>
        <taxon>Bacteria</taxon>
        <taxon>Pseudomonadati</taxon>
        <taxon>Bacteroidota</taxon>
        <taxon>Chitinophagia</taxon>
        <taxon>Chitinophagales</taxon>
        <taxon>Chitinophagaceae</taxon>
        <taxon>Chitinophaga</taxon>
    </lineage>
</organism>